<organism evidence="1 2">
    <name type="scientific">Heterotrigona itama</name>
    <dbReference type="NCBI Taxonomy" id="395501"/>
    <lineage>
        <taxon>Eukaryota</taxon>
        <taxon>Metazoa</taxon>
        <taxon>Ecdysozoa</taxon>
        <taxon>Arthropoda</taxon>
        <taxon>Hexapoda</taxon>
        <taxon>Insecta</taxon>
        <taxon>Pterygota</taxon>
        <taxon>Neoptera</taxon>
        <taxon>Endopterygota</taxon>
        <taxon>Hymenoptera</taxon>
        <taxon>Apocrita</taxon>
        <taxon>Aculeata</taxon>
        <taxon>Apoidea</taxon>
        <taxon>Anthophila</taxon>
        <taxon>Apidae</taxon>
        <taxon>Heterotrigona</taxon>
    </lineage>
</organism>
<evidence type="ECO:0000313" key="2">
    <source>
        <dbReference type="Proteomes" id="UP000752696"/>
    </source>
</evidence>
<evidence type="ECO:0000313" key="1">
    <source>
        <dbReference type="EMBL" id="CAD1477507.1"/>
    </source>
</evidence>
<comment type="caution">
    <text evidence="1">The sequence shown here is derived from an EMBL/GenBank/DDBJ whole genome shotgun (WGS) entry which is preliminary data.</text>
</comment>
<sequence>PENFRHFSWTLIGYLCFQSGLRNNLSKRETPDSKILLIFQLSASQSELLSSEFEETIASTLFIVCELVFHDNWYETTVATQKSLLNMMLRTSKTFSFNIYNCYTGTVEGFST</sequence>
<dbReference type="EMBL" id="CAJDYZ010010036">
    <property type="protein sequence ID" value="CAD1477507.1"/>
    <property type="molecule type" value="Genomic_DNA"/>
</dbReference>
<dbReference type="Proteomes" id="UP000752696">
    <property type="component" value="Unassembled WGS sequence"/>
</dbReference>
<name>A0A6V7HFL0_9HYME</name>
<dbReference type="OrthoDB" id="7616982at2759"/>
<proteinExistence type="predicted"/>
<protein>
    <submittedName>
        <fullName evidence="1">Uncharacterized protein</fullName>
    </submittedName>
</protein>
<accession>A0A6V7HFL0</accession>
<dbReference type="AlphaFoldDB" id="A0A6V7HFL0"/>
<keyword evidence="2" id="KW-1185">Reference proteome</keyword>
<feature type="non-terminal residue" evidence="1">
    <location>
        <position position="1"/>
    </location>
</feature>
<gene>
    <name evidence="1" type="ORF">MHI_LOCUS729129</name>
</gene>
<feature type="non-terminal residue" evidence="1">
    <location>
        <position position="112"/>
    </location>
</feature>
<reference evidence="1" key="1">
    <citation type="submission" date="2020-07" db="EMBL/GenBank/DDBJ databases">
        <authorList>
            <person name="Nazaruddin N."/>
        </authorList>
    </citation>
    <scope>NUCLEOTIDE SEQUENCE</scope>
</reference>